<reference evidence="1" key="1">
    <citation type="submission" date="2022-04" db="EMBL/GenBank/DDBJ databases">
        <title>Genome of the entomopathogenic fungus Entomophthora muscae.</title>
        <authorList>
            <person name="Elya C."/>
            <person name="Lovett B.R."/>
            <person name="Lee E."/>
            <person name="Macias A.M."/>
            <person name="Hajek A.E."/>
            <person name="De Bivort B.L."/>
            <person name="Kasson M.T."/>
            <person name="De Fine Licht H.H."/>
            <person name="Stajich J.E."/>
        </authorList>
    </citation>
    <scope>NUCLEOTIDE SEQUENCE</scope>
    <source>
        <strain evidence="1">Berkeley</strain>
    </source>
</reference>
<name>A0ACC2SLM5_9FUNG</name>
<organism evidence="1 2">
    <name type="scientific">Entomophthora muscae</name>
    <dbReference type="NCBI Taxonomy" id="34485"/>
    <lineage>
        <taxon>Eukaryota</taxon>
        <taxon>Fungi</taxon>
        <taxon>Fungi incertae sedis</taxon>
        <taxon>Zoopagomycota</taxon>
        <taxon>Entomophthoromycotina</taxon>
        <taxon>Entomophthoromycetes</taxon>
        <taxon>Entomophthorales</taxon>
        <taxon>Entomophthoraceae</taxon>
        <taxon>Entomophthora</taxon>
    </lineage>
</organism>
<sequence length="253" mass="29156">MDLVLIIALCLVQARAMLFKPHLNISAFQENQLMSLDRFLYSPELTLVDDWTTLEQGVEKRRNVQADYIVDVTTPLLLDSNSLWVGGSNFTEAHLVFGVELSKAFSYSLYLSRTSYTEKLIYHVGKQYVSRDSYICRINHVCVVTISLFKGRYYRSLLQYPTQLSLSDMENKARHELKWTRLASVNYTYTFPGPASAKLYFTPISFGVLQQKTTKDRYHLTSFHQETSVRVAPIKVGLFHDGFISIKVSNFMF</sequence>
<dbReference type="EMBL" id="QTSX02004977">
    <property type="protein sequence ID" value="KAJ9063177.1"/>
    <property type="molecule type" value="Genomic_DNA"/>
</dbReference>
<keyword evidence="2" id="KW-1185">Reference proteome</keyword>
<accession>A0ACC2SLM5</accession>
<protein>
    <submittedName>
        <fullName evidence="1">Uncharacterized protein</fullName>
    </submittedName>
</protein>
<comment type="caution">
    <text evidence="1">The sequence shown here is derived from an EMBL/GenBank/DDBJ whole genome shotgun (WGS) entry which is preliminary data.</text>
</comment>
<evidence type="ECO:0000313" key="2">
    <source>
        <dbReference type="Proteomes" id="UP001165960"/>
    </source>
</evidence>
<dbReference type="Proteomes" id="UP001165960">
    <property type="component" value="Unassembled WGS sequence"/>
</dbReference>
<proteinExistence type="predicted"/>
<evidence type="ECO:0000313" key="1">
    <source>
        <dbReference type="EMBL" id="KAJ9063177.1"/>
    </source>
</evidence>
<gene>
    <name evidence="1" type="ORF">DSO57_1002910</name>
</gene>